<dbReference type="GO" id="GO:0004084">
    <property type="term" value="F:branched-chain-amino-acid transaminase activity"/>
    <property type="evidence" value="ECO:0007669"/>
    <property type="project" value="UniProtKB-EC"/>
</dbReference>
<evidence type="ECO:0000256" key="11">
    <source>
        <dbReference type="ARBA" id="ARBA00022679"/>
    </source>
</evidence>
<dbReference type="PANTHER" id="PTHR11825">
    <property type="entry name" value="SUBGROUP IIII AMINOTRANSFERASE"/>
    <property type="match status" value="1"/>
</dbReference>
<comment type="cofactor">
    <cofactor evidence="1">
        <name>pyridoxal 5'-phosphate</name>
        <dbReference type="ChEBI" id="CHEBI:597326"/>
    </cofactor>
</comment>
<comment type="catalytic activity">
    <reaction evidence="16">
        <text>L-leucine + 2-oxoglutarate = 4-methyl-2-oxopentanoate + L-glutamate</text>
        <dbReference type="Rhea" id="RHEA:18321"/>
        <dbReference type="ChEBI" id="CHEBI:16810"/>
        <dbReference type="ChEBI" id="CHEBI:17865"/>
        <dbReference type="ChEBI" id="CHEBI:29985"/>
        <dbReference type="ChEBI" id="CHEBI:57427"/>
        <dbReference type="EC" id="2.6.1.42"/>
    </reaction>
</comment>
<comment type="caution">
    <text evidence="18">The sequence shown here is derived from an EMBL/GenBank/DDBJ whole genome shotgun (WGS) entry which is preliminary data.</text>
</comment>
<feature type="modified residue" description="N6-(pyridoxal phosphate)lysine" evidence="17">
    <location>
        <position position="195"/>
    </location>
</feature>
<comment type="pathway">
    <text evidence="3">Amino-acid biosynthesis; L-isoleucine biosynthesis; L-isoleucine from 2-oxobutanoate: step 4/4.</text>
</comment>
<comment type="pathway">
    <text evidence="4">Amino-acid biosynthesis; L-valine biosynthesis; L-valine from pyruvate: step 4/4.</text>
</comment>
<evidence type="ECO:0000256" key="4">
    <source>
        <dbReference type="ARBA" id="ARBA00004931"/>
    </source>
</evidence>
<evidence type="ECO:0000256" key="6">
    <source>
        <dbReference type="ARBA" id="ARBA00009320"/>
    </source>
</evidence>
<gene>
    <name evidence="18" type="ORF">CCS01_31015</name>
</gene>
<dbReference type="EC" id="2.6.1.42" evidence="7"/>
<dbReference type="OrthoDB" id="9804984at2"/>
<accession>A0A2S6MUU2</accession>
<evidence type="ECO:0000256" key="7">
    <source>
        <dbReference type="ARBA" id="ARBA00013053"/>
    </source>
</evidence>
<comment type="catalytic activity">
    <reaction evidence="14">
        <text>L-valine + 2-oxoglutarate = 3-methyl-2-oxobutanoate + L-glutamate</text>
        <dbReference type="Rhea" id="RHEA:24813"/>
        <dbReference type="ChEBI" id="CHEBI:11851"/>
        <dbReference type="ChEBI" id="CHEBI:16810"/>
        <dbReference type="ChEBI" id="CHEBI:29985"/>
        <dbReference type="ChEBI" id="CHEBI:57762"/>
        <dbReference type="EC" id="2.6.1.42"/>
    </reaction>
</comment>
<evidence type="ECO:0000313" key="18">
    <source>
        <dbReference type="EMBL" id="PPQ26135.1"/>
    </source>
</evidence>
<evidence type="ECO:0000256" key="9">
    <source>
        <dbReference type="ARBA" id="ARBA00022576"/>
    </source>
</evidence>
<comment type="function">
    <text evidence="2">Acts on leucine, isoleucine and valine.</text>
</comment>
<sequence length="355" mass="38816">MTQIAITRTAHPKQTPPDDSLAFGKVFTDHMFLMNYDAGKGWHAPRIEPYGPFTLDPACCVLHYGQGIFDGLKAFRGADGQIRLFRVADHAKRLNRSAHYLCIPELDPAMVEESIRALVEVDQRWVPSKPGTSLYIRPTVIATETFLGVHPSHSYLYYLIIGPVGAYYKEGMNPVRILASDTYVRAVKGGLGAAKTMANYAASLYGAEEAQKAGYTQVLWLDAVEHRYLDEVGTMNIMLKIGDEIVTPPLNGAILAGITRDSVLTLLRAWGYRVSERPVAIDEVLAAAKAGTLEMWGTGTAAVISPVGELGYKGERYVINGGRTGALTQKLYDTIVGIQYGTTPDPYGWATTLRG</sequence>
<dbReference type="Pfam" id="PF01063">
    <property type="entry name" value="Aminotran_4"/>
    <property type="match status" value="1"/>
</dbReference>
<dbReference type="NCBIfam" id="TIGR01123">
    <property type="entry name" value="ilvE_II"/>
    <property type="match status" value="1"/>
</dbReference>
<dbReference type="UniPathway" id="UPA00048">
    <property type="reaction ID" value="UER00073"/>
</dbReference>
<dbReference type="PIRSF" id="PIRSF006468">
    <property type="entry name" value="BCAT1"/>
    <property type="match status" value="1"/>
</dbReference>
<evidence type="ECO:0000256" key="2">
    <source>
        <dbReference type="ARBA" id="ARBA00003109"/>
    </source>
</evidence>
<dbReference type="RefSeq" id="WP_104523055.1">
    <property type="nucleotide sequence ID" value="NZ_NHRY01000273.1"/>
</dbReference>
<evidence type="ECO:0000256" key="8">
    <source>
        <dbReference type="ARBA" id="ARBA00014472"/>
    </source>
</evidence>
<evidence type="ECO:0000256" key="13">
    <source>
        <dbReference type="ARBA" id="ARBA00023304"/>
    </source>
</evidence>
<organism evidence="18 19">
    <name type="scientific">Rhodopila globiformis</name>
    <name type="common">Rhodopseudomonas globiformis</name>
    <dbReference type="NCBI Taxonomy" id="1071"/>
    <lineage>
        <taxon>Bacteria</taxon>
        <taxon>Pseudomonadati</taxon>
        <taxon>Pseudomonadota</taxon>
        <taxon>Alphaproteobacteria</taxon>
        <taxon>Acetobacterales</taxon>
        <taxon>Acetobacteraceae</taxon>
        <taxon>Rhodopila</taxon>
    </lineage>
</organism>
<dbReference type="Proteomes" id="UP000239724">
    <property type="component" value="Unassembled WGS sequence"/>
</dbReference>
<evidence type="ECO:0000256" key="1">
    <source>
        <dbReference type="ARBA" id="ARBA00001933"/>
    </source>
</evidence>
<dbReference type="NCBIfam" id="NF009897">
    <property type="entry name" value="PRK13357.1"/>
    <property type="match status" value="1"/>
</dbReference>
<dbReference type="CDD" id="cd01557">
    <property type="entry name" value="BCAT_beta_family"/>
    <property type="match status" value="1"/>
</dbReference>
<evidence type="ECO:0000256" key="3">
    <source>
        <dbReference type="ARBA" id="ARBA00004824"/>
    </source>
</evidence>
<dbReference type="GO" id="GO:0009099">
    <property type="term" value="P:L-valine biosynthetic process"/>
    <property type="evidence" value="ECO:0007669"/>
    <property type="project" value="UniProtKB-UniPathway"/>
</dbReference>
<dbReference type="InterPro" id="IPR033939">
    <property type="entry name" value="BCAT_family"/>
</dbReference>
<dbReference type="Gene3D" id="3.20.10.10">
    <property type="entry name" value="D-amino Acid Aminotransferase, subunit A, domain 2"/>
    <property type="match status" value="1"/>
</dbReference>
<dbReference type="AlphaFoldDB" id="A0A2S6MUU2"/>
<keyword evidence="13" id="KW-0100">Branched-chain amino acid biosynthesis</keyword>
<name>A0A2S6MUU2_RHOGL</name>
<reference evidence="18 19" key="1">
    <citation type="journal article" date="2018" name="Arch. Microbiol.">
        <title>New insights into the metabolic potential of the phototrophic purple bacterium Rhodopila globiformis DSM 161(T) from its draft genome sequence and evidence for a vanadium-dependent nitrogenase.</title>
        <authorList>
            <person name="Imhoff J.F."/>
            <person name="Rahn T."/>
            <person name="Kunzel S."/>
            <person name="Neulinger S.C."/>
        </authorList>
    </citation>
    <scope>NUCLEOTIDE SEQUENCE [LARGE SCALE GENOMIC DNA]</scope>
    <source>
        <strain evidence="18 19">DSM 161</strain>
    </source>
</reference>
<comment type="pathway">
    <text evidence="5">Amino-acid biosynthesis; L-leucine biosynthesis; L-leucine from 3-methyl-2-oxobutanoate: step 4/4.</text>
</comment>
<dbReference type="InterPro" id="IPR005786">
    <property type="entry name" value="B_amino_transII"/>
</dbReference>
<evidence type="ECO:0000256" key="14">
    <source>
        <dbReference type="ARBA" id="ARBA00048212"/>
    </source>
</evidence>
<dbReference type="GO" id="GO:0009098">
    <property type="term" value="P:L-leucine biosynthetic process"/>
    <property type="evidence" value="ECO:0007669"/>
    <property type="project" value="UniProtKB-UniPathway"/>
</dbReference>
<evidence type="ECO:0000313" key="19">
    <source>
        <dbReference type="Proteomes" id="UP000239724"/>
    </source>
</evidence>
<evidence type="ECO:0000256" key="16">
    <source>
        <dbReference type="ARBA" id="ARBA00049229"/>
    </source>
</evidence>
<dbReference type="EMBL" id="NHRY01000273">
    <property type="protein sequence ID" value="PPQ26135.1"/>
    <property type="molecule type" value="Genomic_DNA"/>
</dbReference>
<keyword evidence="9 18" id="KW-0032">Aminotransferase</keyword>
<dbReference type="InterPro" id="IPR043131">
    <property type="entry name" value="BCAT-like_N"/>
</dbReference>
<dbReference type="InterPro" id="IPR001544">
    <property type="entry name" value="Aminotrans_IV"/>
</dbReference>
<dbReference type="SUPFAM" id="SSF56752">
    <property type="entry name" value="D-aminoacid aminotransferase-like PLP-dependent enzymes"/>
    <property type="match status" value="1"/>
</dbReference>
<keyword evidence="10" id="KW-0028">Amino-acid biosynthesis</keyword>
<keyword evidence="12" id="KW-0663">Pyridoxal phosphate</keyword>
<dbReference type="InterPro" id="IPR036038">
    <property type="entry name" value="Aminotransferase-like"/>
</dbReference>
<evidence type="ECO:0000256" key="10">
    <source>
        <dbReference type="ARBA" id="ARBA00022605"/>
    </source>
</evidence>
<comment type="catalytic activity">
    <reaction evidence="15">
        <text>L-isoleucine + 2-oxoglutarate = (S)-3-methyl-2-oxopentanoate + L-glutamate</text>
        <dbReference type="Rhea" id="RHEA:24801"/>
        <dbReference type="ChEBI" id="CHEBI:16810"/>
        <dbReference type="ChEBI" id="CHEBI:29985"/>
        <dbReference type="ChEBI" id="CHEBI:35146"/>
        <dbReference type="ChEBI" id="CHEBI:58045"/>
        <dbReference type="EC" id="2.6.1.42"/>
    </reaction>
</comment>
<keyword evidence="19" id="KW-1185">Reference proteome</keyword>
<comment type="similarity">
    <text evidence="6">Belongs to the class-IV pyridoxal-phosphate-dependent aminotransferase family.</text>
</comment>
<evidence type="ECO:0000256" key="12">
    <source>
        <dbReference type="ARBA" id="ARBA00022898"/>
    </source>
</evidence>
<keyword evidence="11 18" id="KW-0808">Transferase</keyword>
<proteinExistence type="inferred from homology"/>
<evidence type="ECO:0000256" key="5">
    <source>
        <dbReference type="ARBA" id="ARBA00005072"/>
    </source>
</evidence>
<dbReference type="UniPathway" id="UPA00047">
    <property type="reaction ID" value="UER00058"/>
</dbReference>
<evidence type="ECO:0000256" key="15">
    <source>
        <dbReference type="ARBA" id="ARBA00048798"/>
    </source>
</evidence>
<dbReference type="GO" id="GO:0009097">
    <property type="term" value="P:isoleucine biosynthetic process"/>
    <property type="evidence" value="ECO:0007669"/>
    <property type="project" value="UniProtKB-UniPathway"/>
</dbReference>
<dbReference type="InterPro" id="IPR043132">
    <property type="entry name" value="BCAT-like_C"/>
</dbReference>
<protein>
    <recommendedName>
        <fullName evidence="8">Probable branched-chain-amino-acid aminotransferase</fullName>
        <ecNumber evidence="7">2.6.1.42</ecNumber>
    </recommendedName>
</protein>
<dbReference type="UniPathway" id="UPA00049">
    <property type="reaction ID" value="UER00062"/>
</dbReference>
<dbReference type="PANTHER" id="PTHR11825:SF44">
    <property type="entry name" value="BRANCHED-CHAIN-AMINO-ACID AMINOTRANSFERASE"/>
    <property type="match status" value="1"/>
</dbReference>
<dbReference type="Gene3D" id="3.30.470.10">
    <property type="match status" value="1"/>
</dbReference>
<evidence type="ECO:0000256" key="17">
    <source>
        <dbReference type="PIRSR" id="PIRSR006468-1"/>
    </source>
</evidence>